<comment type="caution">
    <text evidence="6">The sequence shown here is derived from an EMBL/GenBank/DDBJ whole genome shotgun (WGS) entry which is preliminary data.</text>
</comment>
<proteinExistence type="inferred from homology"/>
<evidence type="ECO:0000259" key="5">
    <source>
        <dbReference type="Pfam" id="PF25137"/>
    </source>
</evidence>
<dbReference type="Pfam" id="PF00465">
    <property type="entry name" value="Fe-ADH"/>
    <property type="match status" value="1"/>
</dbReference>
<dbReference type="AlphaFoldDB" id="A0A2N3G594"/>
<dbReference type="PANTHER" id="PTHR11496:SF102">
    <property type="entry name" value="ALCOHOL DEHYDROGENASE 4"/>
    <property type="match status" value="1"/>
</dbReference>
<dbReference type="FunFam" id="3.40.50.1970:FF:000003">
    <property type="entry name" value="Alcohol dehydrogenase, iron-containing"/>
    <property type="match status" value="1"/>
</dbReference>
<evidence type="ECO:0000256" key="2">
    <source>
        <dbReference type="ARBA" id="ARBA00023002"/>
    </source>
</evidence>
<accession>A0A2N3G594</accession>
<dbReference type="Pfam" id="PF25137">
    <property type="entry name" value="ADH_Fe_C"/>
    <property type="match status" value="1"/>
</dbReference>
<dbReference type="EMBL" id="PHEX01000046">
    <property type="protein sequence ID" value="PKQ27887.1"/>
    <property type="molecule type" value="Genomic_DNA"/>
</dbReference>
<dbReference type="InterPro" id="IPR056798">
    <property type="entry name" value="ADH_Fe_C"/>
</dbReference>
<dbReference type="Proteomes" id="UP000233654">
    <property type="component" value="Unassembled WGS sequence"/>
</dbReference>
<dbReference type="GO" id="GO:0046872">
    <property type="term" value="F:metal ion binding"/>
    <property type="evidence" value="ECO:0007669"/>
    <property type="project" value="InterPro"/>
</dbReference>
<feature type="domain" description="Alcohol dehydrogenase iron-type/glycerol dehydrogenase GldA" evidence="4">
    <location>
        <begin position="12"/>
        <end position="182"/>
    </location>
</feature>
<dbReference type="InterPro" id="IPR039697">
    <property type="entry name" value="Alcohol_dehydrogenase_Fe"/>
</dbReference>
<dbReference type="Gene3D" id="3.40.50.1970">
    <property type="match status" value="1"/>
</dbReference>
<evidence type="ECO:0000256" key="3">
    <source>
        <dbReference type="ARBA" id="ARBA00023027"/>
    </source>
</evidence>
<organism evidence="6 7">
    <name type="scientific">Candidatus Anoxymicrobium japonicum</name>
    <dbReference type="NCBI Taxonomy" id="2013648"/>
    <lineage>
        <taxon>Bacteria</taxon>
        <taxon>Bacillati</taxon>
        <taxon>Actinomycetota</taxon>
        <taxon>Candidatus Geothermincolia</taxon>
        <taxon>Candidatus Geothermincolales</taxon>
        <taxon>Candidatus Anoxymicrobiaceae</taxon>
        <taxon>Candidatus Anoxymicrobium</taxon>
    </lineage>
</organism>
<dbReference type="CDD" id="cd14865">
    <property type="entry name" value="Fe-ADH-like"/>
    <property type="match status" value="1"/>
</dbReference>
<evidence type="ECO:0000313" key="6">
    <source>
        <dbReference type="EMBL" id="PKQ27887.1"/>
    </source>
</evidence>
<keyword evidence="2" id="KW-0560">Oxidoreductase</keyword>
<name>A0A2N3G594_9ACTN</name>
<dbReference type="FunFam" id="1.20.1090.10:FF:000001">
    <property type="entry name" value="Aldehyde-alcohol dehydrogenase"/>
    <property type="match status" value="1"/>
</dbReference>
<comment type="similarity">
    <text evidence="1">Belongs to the iron-containing alcohol dehydrogenase family.</text>
</comment>
<dbReference type="PANTHER" id="PTHR11496">
    <property type="entry name" value="ALCOHOL DEHYDROGENASE"/>
    <property type="match status" value="1"/>
</dbReference>
<dbReference type="InterPro" id="IPR001670">
    <property type="entry name" value="ADH_Fe/GldA"/>
</dbReference>
<dbReference type="InterPro" id="IPR018211">
    <property type="entry name" value="ADH_Fe_CS"/>
</dbReference>
<sequence>MAMVEWFEFQIPSKIICAEHCVDSIGMEMEKVDGSKVLLVTDKGVEKAGLAQAVIDGMESGNVEVVGVFNEVPPNSEVKIVQKCFEAASSNGADSLVSVGGGSVIDTAKAAVILMIEGGDLLDHQSAVYVPSGAVPPHIAVPTTAGTGSESTFAAVIADHEQKMKLIFQSPELAPTVAMLDPTVTTTLPPHLTASTGIDALTHCIEALHSEMHEPICDGIALHGIKLIASSLPRAFKDGSDIEARTLMLLSANMGGVAFSNAFVGIIHAMAHSVGGKFGIPHGVANAILLPYGMEFNLRYVEEGIPAKYKMVAESLGLDVRNDDDETAARKAIEHIRKLNLELGLPQRLSEVGLPEDGLEAVTEDAMIDGCMFNNPGEPEFDEVLELYKKAF</sequence>
<evidence type="ECO:0000256" key="1">
    <source>
        <dbReference type="ARBA" id="ARBA00007358"/>
    </source>
</evidence>
<evidence type="ECO:0000313" key="7">
    <source>
        <dbReference type="Proteomes" id="UP000233654"/>
    </source>
</evidence>
<keyword evidence="3" id="KW-0520">NAD</keyword>
<protein>
    <submittedName>
        <fullName evidence="6">NAD-dependent alcohol dehydrogenase</fullName>
    </submittedName>
</protein>
<dbReference type="GO" id="GO:0004022">
    <property type="term" value="F:alcohol dehydrogenase (NAD+) activity"/>
    <property type="evidence" value="ECO:0007669"/>
    <property type="project" value="UniProtKB-ARBA"/>
</dbReference>
<evidence type="ECO:0000259" key="4">
    <source>
        <dbReference type="Pfam" id="PF00465"/>
    </source>
</evidence>
<dbReference type="PROSITE" id="PS00060">
    <property type="entry name" value="ADH_IRON_2"/>
    <property type="match status" value="1"/>
</dbReference>
<feature type="domain" description="Fe-containing alcohol dehydrogenase-like C-terminal" evidence="5">
    <location>
        <begin position="193"/>
        <end position="392"/>
    </location>
</feature>
<dbReference type="Gene3D" id="1.20.1090.10">
    <property type="entry name" value="Dehydroquinate synthase-like - alpha domain"/>
    <property type="match status" value="1"/>
</dbReference>
<dbReference type="SUPFAM" id="SSF56796">
    <property type="entry name" value="Dehydroquinate synthase-like"/>
    <property type="match status" value="1"/>
</dbReference>
<reference evidence="6 7" key="1">
    <citation type="journal article" date="2017" name="ISME J.">
        <title>Potential for microbial H2 and metal transformations associated with novel bacteria and archaea in deep terrestrial subsurface sediments.</title>
        <authorList>
            <person name="Hernsdorf A.W."/>
            <person name="Amano Y."/>
            <person name="Miyakawa K."/>
            <person name="Ise K."/>
            <person name="Suzuki Y."/>
            <person name="Anantharaman K."/>
            <person name="Probst A."/>
            <person name="Burstein D."/>
            <person name="Thomas B.C."/>
            <person name="Banfield J.F."/>
        </authorList>
    </citation>
    <scope>NUCLEOTIDE SEQUENCE [LARGE SCALE GENOMIC DNA]</scope>
    <source>
        <strain evidence="6">HGW-Actinobacteria-3</strain>
    </source>
</reference>
<gene>
    <name evidence="6" type="ORF">CVT63_05635</name>
</gene>